<feature type="compositionally biased region" description="Basic and acidic residues" evidence="1">
    <location>
        <begin position="445"/>
        <end position="455"/>
    </location>
</feature>
<evidence type="ECO:0000313" key="3">
    <source>
        <dbReference type="Proteomes" id="UP000029665"/>
    </source>
</evidence>
<dbReference type="OMA" id="HECAFED"/>
<proteinExistence type="predicted"/>
<dbReference type="HOGENOM" id="CLU_379287_0_0_1"/>
<organism evidence="2 3">
    <name type="scientific">Pycnoporus cinnabarinus</name>
    <name type="common">Cinnabar-red polypore</name>
    <name type="synonym">Trametes cinnabarina</name>
    <dbReference type="NCBI Taxonomy" id="5643"/>
    <lineage>
        <taxon>Eukaryota</taxon>
        <taxon>Fungi</taxon>
        <taxon>Dikarya</taxon>
        <taxon>Basidiomycota</taxon>
        <taxon>Agaricomycotina</taxon>
        <taxon>Agaricomycetes</taxon>
        <taxon>Polyporales</taxon>
        <taxon>Polyporaceae</taxon>
        <taxon>Trametes</taxon>
    </lineage>
</organism>
<name>A0A060SKE0_PYCCI</name>
<evidence type="ECO:0000313" key="2">
    <source>
        <dbReference type="EMBL" id="CDO74820.1"/>
    </source>
</evidence>
<protein>
    <submittedName>
        <fullName evidence="2">Uncharacterized protein</fullName>
    </submittedName>
</protein>
<dbReference type="Proteomes" id="UP000029665">
    <property type="component" value="Unassembled WGS sequence"/>
</dbReference>
<dbReference type="STRING" id="5643.A0A060SKE0"/>
<reference evidence="2" key="1">
    <citation type="submission" date="2014-01" db="EMBL/GenBank/DDBJ databases">
        <title>The genome of the white-rot fungus Pycnoporus cinnabarinus: a basidiomycete model with a versatile arsenal for lignocellulosic biomass breakdown.</title>
        <authorList>
            <person name="Levasseur A."/>
            <person name="Lomascolo A."/>
            <person name="Ruiz-Duenas F.J."/>
            <person name="Uzan E."/>
            <person name="Piumi F."/>
            <person name="Kues U."/>
            <person name="Ram A.F.J."/>
            <person name="Murat C."/>
            <person name="Haon M."/>
            <person name="Benoit I."/>
            <person name="Arfi Y."/>
            <person name="Chevret D."/>
            <person name="Drula E."/>
            <person name="Kwon M.J."/>
            <person name="Gouret P."/>
            <person name="Lesage-Meessen L."/>
            <person name="Lombard V."/>
            <person name="Mariette J."/>
            <person name="Noirot C."/>
            <person name="Park J."/>
            <person name="Patyshakuliyeva A."/>
            <person name="Wieneger R.A.B."/>
            <person name="Wosten H.A.B."/>
            <person name="Martin F."/>
            <person name="Coutinho P.M."/>
            <person name="de Vries R."/>
            <person name="Martinez A.T."/>
            <person name="Klopp C."/>
            <person name="Pontarotti P."/>
            <person name="Henrissat B."/>
            <person name="Record E."/>
        </authorList>
    </citation>
    <scope>NUCLEOTIDE SEQUENCE [LARGE SCALE GENOMIC DNA]</scope>
    <source>
        <strain evidence="2">BRFM137</strain>
    </source>
</reference>
<keyword evidence="3" id="KW-1185">Reference proteome</keyword>
<sequence length="731" mass="79647">MTPAACSGASQTQVFSTQNPAAVSSRTAIPCDINSLLDGTTVGDDPASYVVADESTNGVFSRSSSGLMSVAGGYHRQTVRCDYSGLVDAPPVLTPHCSLHSDIACNSLGYISRDDLMPSETGDVISTTVSVGVNRYMRLKEHVEVSDAIASALTTAYIDASSSTKRPRDDSAGNLAKASSADTGPCALGTGSPHLTLQKKRRLSFTASRSKSLQLHRKRSNRQSALKLSGAFSLRYAKGPGSLRRAESLRSEPSAPAQASRLKGHSEVRDPPAKCISLLNLGEAIPQILPCDDTANLLGRSSADETSPLTLTPSGSSANAYAPTVPTTPTLAHEEERLKDGLADLPVVAPPPFELIPRSALSPEEAAERRIVCLLEKELQDRIADGLQESVAATTVCDRRKARDEDEEERFWLGDDIETDLLEEDHSELGMDEDEELGGQQKPSACEKSKGDHLSTSKPPRALIFTSLIHLGIDRMLLDDIIKWFFEVIPSDDLETSCIPGDLYYVLSTIPEVRFHACTLFLRYFWLVSPPSASVTPDSQGAGTEDVEAASEVVTWDMAVACLAISIKFHRDVLYPLDIIYAHEYLALAPHELTFEDLENAQRDVLEALAFRISGGSSPCAYISELWEALPMLRRLVAFDDGWDRVQEHAWDMLCEALQSPEVLQYPISILTAVSVMEGILKTLAWRYKTTGVDSRGRAVKRRDTKSLRKAAVKASRTVKLDIQDILRIED</sequence>
<dbReference type="OrthoDB" id="3250555at2759"/>
<comment type="caution">
    <text evidence="2">The sequence shown here is derived from an EMBL/GenBank/DDBJ whole genome shotgun (WGS) entry which is preliminary data.</text>
</comment>
<evidence type="ECO:0000256" key="1">
    <source>
        <dbReference type="SAM" id="MobiDB-lite"/>
    </source>
</evidence>
<gene>
    <name evidence="2" type="ORF">BN946_scf184353.g1</name>
</gene>
<feature type="region of interest" description="Disordered" evidence="1">
    <location>
        <begin position="160"/>
        <end position="222"/>
    </location>
</feature>
<feature type="non-terminal residue" evidence="2">
    <location>
        <position position="1"/>
    </location>
</feature>
<feature type="region of interest" description="Disordered" evidence="1">
    <location>
        <begin position="432"/>
        <end position="456"/>
    </location>
</feature>
<feature type="region of interest" description="Disordered" evidence="1">
    <location>
        <begin position="243"/>
        <end position="269"/>
    </location>
</feature>
<dbReference type="AlphaFoldDB" id="A0A060SKE0"/>
<feature type="non-terminal residue" evidence="2">
    <location>
        <position position="731"/>
    </location>
</feature>
<accession>A0A060SKE0</accession>
<dbReference type="EMBL" id="CCBP010000216">
    <property type="protein sequence ID" value="CDO74820.1"/>
    <property type="molecule type" value="Genomic_DNA"/>
</dbReference>